<dbReference type="EC" id="2.7.13.3" evidence="3"/>
<keyword evidence="5 14" id="KW-0808">Transferase</keyword>
<dbReference type="Gene3D" id="1.10.287.130">
    <property type="match status" value="1"/>
</dbReference>
<evidence type="ECO:0000256" key="3">
    <source>
        <dbReference type="ARBA" id="ARBA00012438"/>
    </source>
</evidence>
<name>A0ABN8XD28_9BACT</name>
<dbReference type="InterPro" id="IPR004358">
    <property type="entry name" value="Sig_transdc_His_kin-like_C"/>
</dbReference>
<evidence type="ECO:0000313" key="15">
    <source>
        <dbReference type="Proteomes" id="UP001161497"/>
    </source>
</evidence>
<feature type="domain" description="Histidine kinase" evidence="12">
    <location>
        <begin position="243"/>
        <end position="460"/>
    </location>
</feature>
<dbReference type="InterPro" id="IPR036097">
    <property type="entry name" value="HisK_dim/P_sf"/>
</dbReference>
<accession>A0ABN8XD28</accession>
<evidence type="ECO:0000256" key="9">
    <source>
        <dbReference type="ARBA" id="ARBA00023012"/>
    </source>
</evidence>
<dbReference type="CDD" id="cd00075">
    <property type="entry name" value="HATPase"/>
    <property type="match status" value="1"/>
</dbReference>
<keyword evidence="6 11" id="KW-0812">Transmembrane</keyword>
<keyword evidence="15" id="KW-1185">Reference proteome</keyword>
<dbReference type="InterPro" id="IPR003660">
    <property type="entry name" value="HAMP_dom"/>
</dbReference>
<evidence type="ECO:0000256" key="2">
    <source>
        <dbReference type="ARBA" id="ARBA00004370"/>
    </source>
</evidence>
<dbReference type="PANTHER" id="PTHR45436">
    <property type="entry name" value="SENSOR HISTIDINE KINASE YKOH"/>
    <property type="match status" value="1"/>
</dbReference>
<dbReference type="InterPro" id="IPR036890">
    <property type="entry name" value="HATPase_C_sf"/>
</dbReference>
<keyword evidence="9" id="KW-0902">Two-component regulatory system</keyword>
<proteinExistence type="predicted"/>
<dbReference type="PROSITE" id="PS50885">
    <property type="entry name" value="HAMP"/>
    <property type="match status" value="1"/>
</dbReference>
<comment type="subcellular location">
    <subcellularLocation>
        <location evidence="2">Membrane</location>
    </subcellularLocation>
</comment>
<dbReference type="InterPro" id="IPR003594">
    <property type="entry name" value="HATPase_dom"/>
</dbReference>
<keyword evidence="4" id="KW-0597">Phosphoprotein</keyword>
<feature type="transmembrane region" description="Helical" evidence="11">
    <location>
        <begin position="17"/>
        <end position="41"/>
    </location>
</feature>
<feature type="domain" description="HAMP" evidence="13">
    <location>
        <begin position="182"/>
        <end position="235"/>
    </location>
</feature>
<evidence type="ECO:0000256" key="5">
    <source>
        <dbReference type="ARBA" id="ARBA00022679"/>
    </source>
</evidence>
<dbReference type="InterPro" id="IPR003661">
    <property type="entry name" value="HisK_dim/P_dom"/>
</dbReference>
<dbReference type="Proteomes" id="UP001161497">
    <property type="component" value="Chromosome"/>
</dbReference>
<dbReference type="SUPFAM" id="SSF55874">
    <property type="entry name" value="ATPase domain of HSP90 chaperone/DNA topoisomerase II/histidine kinase"/>
    <property type="match status" value="1"/>
</dbReference>
<evidence type="ECO:0000256" key="7">
    <source>
        <dbReference type="ARBA" id="ARBA00022777"/>
    </source>
</evidence>
<dbReference type="PANTHER" id="PTHR45436:SF16">
    <property type="entry name" value="HISTIDINE KINASE"/>
    <property type="match status" value="1"/>
</dbReference>
<dbReference type="Pfam" id="PF00512">
    <property type="entry name" value="HisKA"/>
    <property type="match status" value="1"/>
</dbReference>
<evidence type="ECO:0000313" key="14">
    <source>
        <dbReference type="EMBL" id="CAI9085173.1"/>
    </source>
</evidence>
<keyword evidence="10 11" id="KW-0472">Membrane</keyword>
<keyword evidence="8 11" id="KW-1133">Transmembrane helix</keyword>
<dbReference type="RefSeq" id="WP_009060769.1">
    <property type="nucleotide sequence ID" value="NZ_JAHXRZ010000020.1"/>
</dbReference>
<dbReference type="GO" id="GO:0004673">
    <property type="term" value="F:protein histidine kinase activity"/>
    <property type="evidence" value="ECO:0007669"/>
    <property type="project" value="UniProtKB-EC"/>
</dbReference>
<evidence type="ECO:0000259" key="13">
    <source>
        <dbReference type="PROSITE" id="PS50885"/>
    </source>
</evidence>
<dbReference type="InterPro" id="IPR050428">
    <property type="entry name" value="TCS_sensor_his_kinase"/>
</dbReference>
<evidence type="ECO:0000256" key="11">
    <source>
        <dbReference type="SAM" id="Phobius"/>
    </source>
</evidence>
<dbReference type="Pfam" id="PF02518">
    <property type="entry name" value="HATPase_c"/>
    <property type="match status" value="1"/>
</dbReference>
<dbReference type="Gene3D" id="3.30.565.10">
    <property type="entry name" value="Histidine kinase-like ATPase, C-terminal domain"/>
    <property type="match status" value="1"/>
</dbReference>
<gene>
    <name evidence="14" type="primary">cusS</name>
    <name evidence="14" type="ORF">MFUM_0793</name>
</gene>
<dbReference type="CDD" id="cd00082">
    <property type="entry name" value="HisKA"/>
    <property type="match status" value="1"/>
</dbReference>
<dbReference type="SMART" id="SM00388">
    <property type="entry name" value="HisKA"/>
    <property type="match status" value="1"/>
</dbReference>
<dbReference type="SMART" id="SM00304">
    <property type="entry name" value="HAMP"/>
    <property type="match status" value="1"/>
</dbReference>
<dbReference type="SUPFAM" id="SSF47384">
    <property type="entry name" value="Homodimeric domain of signal transducing histidine kinase"/>
    <property type="match status" value="1"/>
</dbReference>
<dbReference type="PRINTS" id="PR00344">
    <property type="entry name" value="BCTRLSENSOR"/>
</dbReference>
<evidence type="ECO:0000259" key="12">
    <source>
        <dbReference type="PROSITE" id="PS50109"/>
    </source>
</evidence>
<dbReference type="Gene3D" id="6.10.340.10">
    <property type="match status" value="1"/>
</dbReference>
<comment type="catalytic activity">
    <reaction evidence="1">
        <text>ATP + protein L-histidine = ADP + protein N-phospho-L-histidine.</text>
        <dbReference type="EC" id="2.7.13.3"/>
    </reaction>
</comment>
<dbReference type="InterPro" id="IPR005467">
    <property type="entry name" value="His_kinase_dom"/>
</dbReference>
<evidence type="ECO:0000256" key="4">
    <source>
        <dbReference type="ARBA" id="ARBA00022553"/>
    </source>
</evidence>
<evidence type="ECO:0000256" key="10">
    <source>
        <dbReference type="ARBA" id="ARBA00023136"/>
    </source>
</evidence>
<evidence type="ECO:0000256" key="6">
    <source>
        <dbReference type="ARBA" id="ARBA00022692"/>
    </source>
</evidence>
<keyword evidence="7 14" id="KW-0418">Kinase</keyword>
<protein>
    <recommendedName>
        <fullName evidence="3">histidine kinase</fullName>
        <ecNumber evidence="3">2.7.13.3</ecNumber>
    </recommendedName>
</protein>
<dbReference type="SMART" id="SM00387">
    <property type="entry name" value="HATPase_c"/>
    <property type="match status" value="1"/>
</dbReference>
<dbReference type="EMBL" id="OX458932">
    <property type="protein sequence ID" value="CAI9085173.1"/>
    <property type="molecule type" value="Genomic_DNA"/>
</dbReference>
<sequence>MAISIVAMKNLPLGWKIALWTAFLVGASLLSSGIVAGLTLYRELIESTDQELKTDSIELFGLLTEKPASFFSSKDSFSLNINPFEESSILELSYSDPAMVYKSPLLAGKNLFEDHAINSFFYAQLGDGLYRVFYTEKNGYKLALGKKMLSIYEILTEASYAYLLSAPFALILSTFGGWWISRKALLPIRQMTSTLEQIRASALHQRLSIPALDPDLKRLVTILNEMLGRLEEAFQREIRLTADASHELKTPLTILKNELESALQRTDIDCQTEKTFLNLYEQVQSLSSITQTLLFLSNLDRDSSFIKPTRIDLSQILNEILEDTAILAASKGITIEKQLPQSTPMIADEDLIRRLLWNIFDNAIQYNISGGYIGVSLQLKGTDRCLLQISNSGPVVPEEERKKIFERFYRGKNATEHGISGHGLGLNLCREIVLAHKGEITYLIDEKGHNQFSLLLPTGCGNESEKKN</sequence>
<dbReference type="PROSITE" id="PS50109">
    <property type="entry name" value="HIS_KIN"/>
    <property type="match status" value="1"/>
</dbReference>
<evidence type="ECO:0000256" key="1">
    <source>
        <dbReference type="ARBA" id="ARBA00000085"/>
    </source>
</evidence>
<reference evidence="14" key="1">
    <citation type="submission" date="2023-03" db="EMBL/GenBank/DDBJ databases">
        <authorList>
            <person name="Cremers G."/>
            <person name="Picone N."/>
        </authorList>
    </citation>
    <scope>NUCLEOTIDE SEQUENCE</scope>
    <source>
        <strain evidence="14">Sample_alias</strain>
    </source>
</reference>
<feature type="transmembrane region" description="Helical" evidence="11">
    <location>
        <begin position="160"/>
        <end position="180"/>
    </location>
</feature>
<organism evidence="14 15">
    <name type="scientific">Candidatus Methylacidiphilum fumarolicum</name>
    <dbReference type="NCBI Taxonomy" id="591154"/>
    <lineage>
        <taxon>Bacteria</taxon>
        <taxon>Pseudomonadati</taxon>
        <taxon>Verrucomicrobiota</taxon>
        <taxon>Methylacidiphilae</taxon>
        <taxon>Methylacidiphilales</taxon>
        <taxon>Methylacidiphilaceae</taxon>
        <taxon>Methylacidiphilum (ex Ratnadevi et al. 2023)</taxon>
    </lineage>
</organism>
<evidence type="ECO:0000256" key="8">
    <source>
        <dbReference type="ARBA" id="ARBA00022989"/>
    </source>
</evidence>